<comment type="caution">
    <text evidence="2">The sequence shown here is derived from an EMBL/GenBank/DDBJ whole genome shotgun (WGS) entry which is preliminary data.</text>
</comment>
<gene>
    <name evidence="2" type="ORF">JOF43_004442</name>
</gene>
<accession>A0ABS4X7V4</accession>
<keyword evidence="3" id="KW-1185">Reference proteome</keyword>
<dbReference type="RefSeq" id="WP_209905296.1">
    <property type="nucleotide sequence ID" value="NZ_BAAAJW010000026.1"/>
</dbReference>
<evidence type="ECO:0000313" key="3">
    <source>
        <dbReference type="Proteomes" id="UP001519290"/>
    </source>
</evidence>
<feature type="compositionally biased region" description="Basic and acidic residues" evidence="1">
    <location>
        <begin position="1"/>
        <end position="11"/>
    </location>
</feature>
<dbReference type="Proteomes" id="UP001519290">
    <property type="component" value="Unassembled WGS sequence"/>
</dbReference>
<protein>
    <submittedName>
        <fullName evidence="2">Uncharacterized protein</fullName>
    </submittedName>
</protein>
<reference evidence="2 3" key="1">
    <citation type="submission" date="2021-03" db="EMBL/GenBank/DDBJ databases">
        <title>Sequencing the genomes of 1000 actinobacteria strains.</title>
        <authorList>
            <person name="Klenk H.-P."/>
        </authorList>
    </citation>
    <scope>NUCLEOTIDE SEQUENCE [LARGE SCALE GENOMIC DNA]</scope>
    <source>
        <strain evidence="2 3">DSM 14566</strain>
    </source>
</reference>
<evidence type="ECO:0000313" key="2">
    <source>
        <dbReference type="EMBL" id="MBP2384453.1"/>
    </source>
</evidence>
<feature type="region of interest" description="Disordered" evidence="1">
    <location>
        <begin position="1"/>
        <end position="28"/>
    </location>
</feature>
<name>A0ABS4X7V4_9MICO</name>
<proteinExistence type="predicted"/>
<sequence length="320" mass="35478">MPEHTRKRDTGEQGNPGEFATTTRAEADIDVDLDPLDPTAGWDHEDAGISWEYPTSDADSTFHENGTIADRVLLDGTIEHHDDDGTLTHVTLDDGSTVLINGDPDHPYVVHRRLAEFAYETHELSPTEAEARLAELSPALAAHDSANADRIARAIAERMGEDDLYEAEALCESAAQQHALSVWMQQHPQPQNPRAGVGDRPATLDEARGFQDQLLQTFAEQCQDQALPTGPSYIPVITIDRGRPSLSVDVRNVPDTMMRNRYDGNETLSPVGEELHTRIQTGCRHTGVRVEAVDLESDLQRGLRRLRTHSQHLHEQRDAA</sequence>
<evidence type="ECO:0000256" key="1">
    <source>
        <dbReference type="SAM" id="MobiDB-lite"/>
    </source>
</evidence>
<organism evidence="2 3">
    <name type="scientific">Brachybacterium sacelli</name>
    <dbReference type="NCBI Taxonomy" id="173364"/>
    <lineage>
        <taxon>Bacteria</taxon>
        <taxon>Bacillati</taxon>
        <taxon>Actinomycetota</taxon>
        <taxon>Actinomycetes</taxon>
        <taxon>Micrococcales</taxon>
        <taxon>Dermabacteraceae</taxon>
        <taxon>Brachybacterium</taxon>
    </lineage>
</organism>
<dbReference type="EMBL" id="JAGIOD010000002">
    <property type="protein sequence ID" value="MBP2384453.1"/>
    <property type="molecule type" value="Genomic_DNA"/>
</dbReference>